<organism evidence="5 6">
    <name type="scientific">Calidifontibacter indicus</name>
    <dbReference type="NCBI Taxonomy" id="419650"/>
    <lineage>
        <taxon>Bacteria</taxon>
        <taxon>Bacillati</taxon>
        <taxon>Actinomycetota</taxon>
        <taxon>Actinomycetes</taxon>
        <taxon>Micrococcales</taxon>
        <taxon>Dermacoccaceae</taxon>
        <taxon>Calidifontibacter</taxon>
    </lineage>
</organism>
<dbReference type="InterPro" id="IPR003439">
    <property type="entry name" value="ABC_transporter-like_ATP-bd"/>
</dbReference>
<dbReference type="Gene3D" id="3.40.50.300">
    <property type="entry name" value="P-loop containing nucleotide triphosphate hydrolases"/>
    <property type="match status" value="1"/>
</dbReference>
<dbReference type="InterPro" id="IPR003593">
    <property type="entry name" value="AAA+_ATPase"/>
</dbReference>
<evidence type="ECO:0000313" key="5">
    <source>
        <dbReference type="EMBL" id="REF30027.1"/>
    </source>
</evidence>
<name>A0A3D9UL83_9MICO</name>
<keyword evidence="2" id="KW-0547">Nucleotide-binding</keyword>
<dbReference type="GO" id="GO:0016887">
    <property type="term" value="F:ATP hydrolysis activity"/>
    <property type="evidence" value="ECO:0007669"/>
    <property type="project" value="InterPro"/>
</dbReference>
<dbReference type="EMBL" id="QTUA01000001">
    <property type="protein sequence ID" value="REF30027.1"/>
    <property type="molecule type" value="Genomic_DNA"/>
</dbReference>
<dbReference type="GO" id="GO:0005524">
    <property type="term" value="F:ATP binding"/>
    <property type="evidence" value="ECO:0007669"/>
    <property type="project" value="UniProtKB-KW"/>
</dbReference>
<evidence type="ECO:0000256" key="2">
    <source>
        <dbReference type="ARBA" id="ARBA00022741"/>
    </source>
</evidence>
<gene>
    <name evidence="5" type="ORF">DFJ65_1018</name>
</gene>
<evidence type="ECO:0000256" key="1">
    <source>
        <dbReference type="ARBA" id="ARBA00022448"/>
    </source>
</evidence>
<dbReference type="PROSITE" id="PS50893">
    <property type="entry name" value="ABC_TRANSPORTER_2"/>
    <property type="match status" value="1"/>
</dbReference>
<sequence>MTQGTAGAVVKTAPAVCIDGVSLTYQERQVIRDFSLTVSGGSSVALMGKSGSGKSSVLSMVLGLLKPDSGEIRVGAIDVIRASQRSLTAMRRTRIGVVFQSGELVEDLTPVENVAVAGMLGGQSRDQATAEAVSWLSKLGVPTDVVRTSDLSGGEQQRVAVARALMGGPSLLIADEPTASLDSDTRDQIADAIFALPAQTGAALIIATHDRDVAARADRTVHLEEGDRS</sequence>
<evidence type="ECO:0000313" key="6">
    <source>
        <dbReference type="Proteomes" id="UP000256253"/>
    </source>
</evidence>
<dbReference type="InterPro" id="IPR027417">
    <property type="entry name" value="P-loop_NTPase"/>
</dbReference>
<accession>A0A3D9UL83</accession>
<dbReference type="GO" id="GO:0005886">
    <property type="term" value="C:plasma membrane"/>
    <property type="evidence" value="ECO:0007669"/>
    <property type="project" value="TreeGrafter"/>
</dbReference>
<dbReference type="SUPFAM" id="SSF52540">
    <property type="entry name" value="P-loop containing nucleoside triphosphate hydrolases"/>
    <property type="match status" value="1"/>
</dbReference>
<dbReference type="PROSITE" id="PS00211">
    <property type="entry name" value="ABC_TRANSPORTER_1"/>
    <property type="match status" value="1"/>
</dbReference>
<reference evidence="5 6" key="1">
    <citation type="submission" date="2018-08" db="EMBL/GenBank/DDBJ databases">
        <title>Sequencing the genomes of 1000 actinobacteria strains.</title>
        <authorList>
            <person name="Klenk H.-P."/>
        </authorList>
    </citation>
    <scope>NUCLEOTIDE SEQUENCE [LARGE SCALE GENOMIC DNA]</scope>
    <source>
        <strain evidence="5 6">DSM 22967</strain>
    </source>
</reference>
<evidence type="ECO:0000259" key="4">
    <source>
        <dbReference type="PROSITE" id="PS50893"/>
    </source>
</evidence>
<keyword evidence="3 5" id="KW-0067">ATP-binding</keyword>
<keyword evidence="1" id="KW-0813">Transport</keyword>
<dbReference type="InterPro" id="IPR017871">
    <property type="entry name" value="ABC_transporter-like_CS"/>
</dbReference>
<dbReference type="AlphaFoldDB" id="A0A3D9UL83"/>
<dbReference type="InterPro" id="IPR015854">
    <property type="entry name" value="ABC_transpr_LolD-like"/>
</dbReference>
<dbReference type="Proteomes" id="UP000256253">
    <property type="component" value="Unassembled WGS sequence"/>
</dbReference>
<dbReference type="CDD" id="cd03255">
    <property type="entry name" value="ABC_MJ0796_LolCDE_FtsE"/>
    <property type="match status" value="1"/>
</dbReference>
<dbReference type="InterPro" id="IPR017911">
    <property type="entry name" value="MacB-like_ATP-bd"/>
</dbReference>
<proteinExistence type="predicted"/>
<dbReference type="PANTHER" id="PTHR24220">
    <property type="entry name" value="IMPORT ATP-BINDING PROTEIN"/>
    <property type="match status" value="1"/>
</dbReference>
<keyword evidence="6" id="KW-1185">Reference proteome</keyword>
<dbReference type="GO" id="GO:0022857">
    <property type="term" value="F:transmembrane transporter activity"/>
    <property type="evidence" value="ECO:0007669"/>
    <property type="project" value="TreeGrafter"/>
</dbReference>
<dbReference type="SMART" id="SM00382">
    <property type="entry name" value="AAA"/>
    <property type="match status" value="1"/>
</dbReference>
<protein>
    <submittedName>
        <fullName evidence="5">Putative ABC transport system ATP-binding protein/lipoprotein-releasing system ATP-binding protein</fullName>
    </submittedName>
</protein>
<dbReference type="PANTHER" id="PTHR24220:SF659">
    <property type="entry name" value="TRANSPORTER, PUTATIVE-RELATED"/>
    <property type="match status" value="1"/>
</dbReference>
<feature type="domain" description="ABC transporter" evidence="4">
    <location>
        <begin position="16"/>
        <end position="229"/>
    </location>
</feature>
<keyword evidence="5" id="KW-0449">Lipoprotein</keyword>
<evidence type="ECO:0000256" key="3">
    <source>
        <dbReference type="ARBA" id="ARBA00022840"/>
    </source>
</evidence>
<dbReference type="Pfam" id="PF00005">
    <property type="entry name" value="ABC_tran"/>
    <property type="match status" value="1"/>
</dbReference>
<comment type="caution">
    <text evidence="5">The sequence shown here is derived from an EMBL/GenBank/DDBJ whole genome shotgun (WGS) entry which is preliminary data.</text>
</comment>